<accession>A0A6J5L1U7</accession>
<evidence type="ECO:0000313" key="1">
    <source>
        <dbReference type="EMBL" id="CAB4126390.1"/>
    </source>
</evidence>
<dbReference type="EMBL" id="LR796195">
    <property type="protein sequence ID" value="CAB4126390.1"/>
    <property type="molecule type" value="Genomic_DNA"/>
</dbReference>
<proteinExistence type="predicted"/>
<protein>
    <submittedName>
        <fullName evidence="1">Uncharacterized protein</fullName>
    </submittedName>
</protein>
<name>A0A6J5L1U7_9CAUD</name>
<sequence length="75" mass="8666">MEYNEEISKKFISRFFDFIESIKEEIPPKVFGSLTISWCVLLLHDTAPSEEHAEDVIKNAIETGKLWHKDGQKNG</sequence>
<gene>
    <name evidence="1" type="ORF">UFOVP88_38</name>
</gene>
<organism evidence="1">
    <name type="scientific">uncultured Caudovirales phage</name>
    <dbReference type="NCBI Taxonomy" id="2100421"/>
    <lineage>
        <taxon>Viruses</taxon>
        <taxon>Duplodnaviria</taxon>
        <taxon>Heunggongvirae</taxon>
        <taxon>Uroviricota</taxon>
        <taxon>Caudoviricetes</taxon>
        <taxon>Peduoviridae</taxon>
        <taxon>Maltschvirus</taxon>
        <taxon>Maltschvirus maltsch</taxon>
    </lineage>
</organism>
<reference evidence="1" key="1">
    <citation type="submission" date="2020-04" db="EMBL/GenBank/DDBJ databases">
        <authorList>
            <person name="Chiriac C."/>
            <person name="Salcher M."/>
            <person name="Ghai R."/>
            <person name="Kavagutti S V."/>
        </authorList>
    </citation>
    <scope>NUCLEOTIDE SEQUENCE</scope>
</reference>